<proteinExistence type="predicted"/>
<protein>
    <submittedName>
        <fullName evidence="1">Uncharacterized protein</fullName>
    </submittedName>
</protein>
<evidence type="ECO:0000313" key="2">
    <source>
        <dbReference type="Proteomes" id="UP001481872"/>
    </source>
</evidence>
<dbReference type="Proteomes" id="UP001481872">
    <property type="component" value="Unassembled WGS sequence"/>
</dbReference>
<comment type="caution">
    <text evidence="1">The sequence shown here is derived from an EMBL/GenBank/DDBJ whole genome shotgun (WGS) entry which is preliminary data.</text>
</comment>
<accession>A0ABV1J5N0</accession>
<keyword evidence="2" id="KW-1185">Reference proteome</keyword>
<dbReference type="EMBL" id="JBBNPS010000008">
    <property type="protein sequence ID" value="MEQ3353496.1"/>
    <property type="molecule type" value="Genomic_DNA"/>
</dbReference>
<dbReference type="RefSeq" id="WP_349053814.1">
    <property type="nucleotide sequence ID" value="NZ_JBBNPS010000008.1"/>
</dbReference>
<organism evidence="1 2">
    <name type="scientific">Aedoeadaptatus acetigenes</name>
    <dbReference type="NCBI Taxonomy" id="2981723"/>
    <lineage>
        <taxon>Bacteria</taxon>
        <taxon>Bacillati</taxon>
        <taxon>Bacillota</taxon>
        <taxon>Tissierellia</taxon>
        <taxon>Tissierellales</taxon>
        <taxon>Peptoniphilaceae</taxon>
        <taxon>Aedoeadaptatus</taxon>
    </lineage>
</organism>
<name>A0ABV1J5N0_9FIRM</name>
<sequence length="219" mass="24433">MKKLLLIGGGLVLVALAAAFCIGPYSSFAKSDDSEWKEPCLKTARNFILNDFCDFAQDKEFSTDNLSKNAQKLQQFVKDKRAMNLYRCEVVGRKYVLEKATFEDEKFIANGDGTYDVTMFVDFSFYDGKEHASVCNPYKVHFVIEEGVPKVLAAMADDTGASWLIDGAYGNTTHKLDYGWQLPGKKNKKAAAPYDLEKAKKELKAELEAPPWPGGKEEG</sequence>
<evidence type="ECO:0000313" key="1">
    <source>
        <dbReference type="EMBL" id="MEQ3353496.1"/>
    </source>
</evidence>
<reference evidence="1 2" key="1">
    <citation type="submission" date="2024-04" db="EMBL/GenBank/DDBJ databases">
        <title>Human intestinal bacterial collection.</title>
        <authorList>
            <person name="Pauvert C."/>
            <person name="Hitch T.C.A."/>
            <person name="Clavel T."/>
        </authorList>
    </citation>
    <scope>NUCLEOTIDE SEQUENCE [LARGE SCALE GENOMIC DNA]</scope>
    <source>
        <strain evidence="1 2">CLA-SR-H026</strain>
    </source>
</reference>
<gene>
    <name evidence="1" type="ORF">AAA081_04170</name>
</gene>